<sequence length="237" mass="26734">MCNEMEQRSFYGDDFYGDAPPIINASEPHMACLLLLDTSGSMYGEPIAELNSGLNRFKDEVCRDKETRDILDIAIIEFNSTHNVVQEFVPVEQMKAVDLKANGGTEMSPAIQTAIDMVDERSRFYRRMGTEPYKPWIVMITDGAPTDNVSAIADVIHAKEEEGKLKFFALGVDRYDPRTLHLLAGKKVMKLREHDFTSFFNWVNKSMRSVSQSSPGEKVSLPNLPETVDKDVSDWGD</sequence>
<comment type="caution">
    <text evidence="3">The sequence shown here is derived from an EMBL/GenBank/DDBJ whole genome shotgun (WGS) entry which is preliminary data.</text>
</comment>
<name>A0A934WUS9_9FIRM</name>
<reference evidence="3" key="1">
    <citation type="submission" date="2021-01" db="EMBL/GenBank/DDBJ databases">
        <title>Genome public.</title>
        <authorList>
            <person name="Liu C."/>
            <person name="Sun Q."/>
        </authorList>
    </citation>
    <scope>NUCLEOTIDE SEQUENCE</scope>
    <source>
        <strain evidence="3">M6</strain>
    </source>
</reference>
<dbReference type="PROSITE" id="PS50234">
    <property type="entry name" value="VWFA"/>
    <property type="match status" value="1"/>
</dbReference>
<dbReference type="SUPFAM" id="SSF53300">
    <property type="entry name" value="vWA-like"/>
    <property type="match status" value="1"/>
</dbReference>
<accession>A0A934WUS9</accession>
<keyword evidence="4" id="KW-1185">Reference proteome</keyword>
<evidence type="ECO:0000259" key="2">
    <source>
        <dbReference type="PROSITE" id="PS50234"/>
    </source>
</evidence>
<evidence type="ECO:0000313" key="3">
    <source>
        <dbReference type="EMBL" id="MBK6090305.1"/>
    </source>
</evidence>
<proteinExistence type="predicted"/>
<dbReference type="RefSeq" id="WP_201428961.1">
    <property type="nucleotide sequence ID" value="NZ_JAEQMG010000198.1"/>
</dbReference>
<dbReference type="Pfam" id="PF00092">
    <property type="entry name" value="VWA"/>
    <property type="match status" value="1"/>
</dbReference>
<dbReference type="Gene3D" id="3.40.50.410">
    <property type="entry name" value="von Willebrand factor, type A domain"/>
    <property type="match status" value="1"/>
</dbReference>
<gene>
    <name evidence="3" type="ORF">JKK62_16960</name>
</gene>
<dbReference type="EMBL" id="JAEQMG010000198">
    <property type="protein sequence ID" value="MBK6090305.1"/>
    <property type="molecule type" value="Genomic_DNA"/>
</dbReference>
<dbReference type="AlphaFoldDB" id="A0A934WUS9"/>
<dbReference type="InterPro" id="IPR036465">
    <property type="entry name" value="vWFA_dom_sf"/>
</dbReference>
<dbReference type="InterPro" id="IPR002035">
    <property type="entry name" value="VWF_A"/>
</dbReference>
<evidence type="ECO:0000313" key="4">
    <source>
        <dbReference type="Proteomes" id="UP000633365"/>
    </source>
</evidence>
<dbReference type="Proteomes" id="UP000633365">
    <property type="component" value="Unassembled WGS sequence"/>
</dbReference>
<feature type="domain" description="VWFA" evidence="2">
    <location>
        <begin position="31"/>
        <end position="210"/>
    </location>
</feature>
<dbReference type="SMART" id="SM00327">
    <property type="entry name" value="VWA"/>
    <property type="match status" value="1"/>
</dbReference>
<feature type="region of interest" description="Disordered" evidence="1">
    <location>
        <begin position="211"/>
        <end position="237"/>
    </location>
</feature>
<protein>
    <submittedName>
        <fullName evidence="3">VWA domain-containing protein</fullName>
    </submittedName>
</protein>
<dbReference type="InterPro" id="IPR011392">
    <property type="entry name" value="Tellurite-R_TerY"/>
</dbReference>
<evidence type="ECO:0000256" key="1">
    <source>
        <dbReference type="SAM" id="MobiDB-lite"/>
    </source>
</evidence>
<feature type="compositionally biased region" description="Basic and acidic residues" evidence="1">
    <location>
        <begin position="227"/>
        <end position="237"/>
    </location>
</feature>
<dbReference type="PIRSF" id="PIRSF020634">
    <property type="entry name" value="TerY_vWA"/>
    <property type="match status" value="1"/>
</dbReference>
<organism evidence="3 4">
    <name type="scientific">Ruminococcus difficilis</name>
    <dbReference type="NCBI Taxonomy" id="2763069"/>
    <lineage>
        <taxon>Bacteria</taxon>
        <taxon>Bacillati</taxon>
        <taxon>Bacillota</taxon>
        <taxon>Clostridia</taxon>
        <taxon>Eubacteriales</taxon>
        <taxon>Oscillospiraceae</taxon>
        <taxon>Ruminococcus</taxon>
    </lineage>
</organism>